<organism evidence="1 2">
    <name type="scientific">Saxophila tyrrhenica</name>
    <dbReference type="NCBI Taxonomy" id="1690608"/>
    <lineage>
        <taxon>Eukaryota</taxon>
        <taxon>Fungi</taxon>
        <taxon>Dikarya</taxon>
        <taxon>Ascomycota</taxon>
        <taxon>Pezizomycotina</taxon>
        <taxon>Dothideomycetes</taxon>
        <taxon>Dothideomycetidae</taxon>
        <taxon>Mycosphaerellales</taxon>
        <taxon>Extremaceae</taxon>
        <taxon>Saxophila</taxon>
    </lineage>
</organism>
<dbReference type="GeneID" id="89923646"/>
<evidence type="ECO:0000313" key="1">
    <source>
        <dbReference type="EMBL" id="KAK5173618.1"/>
    </source>
</evidence>
<gene>
    <name evidence="1" type="ORF">LTR77_002299</name>
</gene>
<reference evidence="1 2" key="1">
    <citation type="submission" date="2023-08" db="EMBL/GenBank/DDBJ databases">
        <title>Black Yeasts Isolated from many extreme environments.</title>
        <authorList>
            <person name="Coleine C."/>
            <person name="Stajich J.E."/>
            <person name="Selbmann L."/>
        </authorList>
    </citation>
    <scope>NUCLEOTIDE SEQUENCE [LARGE SCALE GENOMIC DNA]</scope>
    <source>
        <strain evidence="1 2">CCFEE 5935</strain>
    </source>
</reference>
<protein>
    <submittedName>
        <fullName evidence="1">Uncharacterized protein</fullName>
    </submittedName>
</protein>
<name>A0AAV9PMZ2_9PEZI</name>
<dbReference type="EMBL" id="JAVRRT010000003">
    <property type="protein sequence ID" value="KAK5173618.1"/>
    <property type="molecule type" value="Genomic_DNA"/>
</dbReference>
<evidence type="ECO:0000313" key="2">
    <source>
        <dbReference type="Proteomes" id="UP001337655"/>
    </source>
</evidence>
<sequence>MNQVIKLMQLDFVIMNSNTFPSNPNQQTRTFTTPANTQMITASSDGRQFKVQEIVLRALCPKLNERAAADQEFTFENGQVLCGCVMRESGDEVAKLLDEAYDKIAFSEAKDDLGATTKRTEDLTMEEKSEDELALEASAVARRAIHREIARLERNSERRARRRGCGERGEA</sequence>
<keyword evidence="2" id="KW-1185">Reference proteome</keyword>
<accession>A0AAV9PMZ2</accession>
<comment type="caution">
    <text evidence="1">The sequence shown here is derived from an EMBL/GenBank/DDBJ whole genome shotgun (WGS) entry which is preliminary data.</text>
</comment>
<dbReference type="AlphaFoldDB" id="A0AAV9PMZ2"/>
<proteinExistence type="predicted"/>
<dbReference type="RefSeq" id="XP_064662313.1">
    <property type="nucleotide sequence ID" value="XM_064799558.1"/>
</dbReference>
<dbReference type="Proteomes" id="UP001337655">
    <property type="component" value="Unassembled WGS sequence"/>
</dbReference>